<dbReference type="WBParaSite" id="Csp11.Scaffold478.g1757.t1">
    <property type="protein sequence ID" value="Csp11.Scaffold478.g1757.t1"/>
    <property type="gene ID" value="Csp11.Scaffold478.g1757"/>
</dbReference>
<feature type="region of interest" description="Disordered" evidence="12">
    <location>
        <begin position="189"/>
        <end position="324"/>
    </location>
</feature>
<keyword evidence="14" id="KW-1185">Reference proteome</keyword>
<dbReference type="GO" id="GO:0005524">
    <property type="term" value="F:ATP binding"/>
    <property type="evidence" value="ECO:0007669"/>
    <property type="project" value="UniProtKB-KW"/>
</dbReference>
<dbReference type="PANTHER" id="PTHR18937">
    <property type="entry name" value="STRUCTURAL MAINTENANCE OF CHROMOSOMES SMC FAMILY MEMBER"/>
    <property type="match status" value="1"/>
</dbReference>
<sequence>MRLEEFHSAFEFIGKHLVAVYKMLTDGGDAKLEYIDKDDPFRHGISFMVRPAKKAWKQIQFLSGGEKTLSSLALIFALHMFRPTPFYVMDEIDAALDYRNVSIIAQYVRQKTENAQFIIISLRNNMFELANRLVGIYKVDGCTKNVAIDPQRVCEMAKMISDNLGQASITLPEEVTQRFNETVRRQNEELTAQEKQYPNFPSSSEISKAEKIVTVEGRVRKEISTDSSSRPQSNATGRTTSSRSESRVNKSPAPRFRRNASQSSSRTPRKERNNENDETTPPTKRSNSTTTTTTTTTKSPRKSPRKSAGSSEKSKNKTVGNEEE</sequence>
<evidence type="ECO:0000256" key="6">
    <source>
        <dbReference type="ARBA" id="ARBA00022776"/>
    </source>
</evidence>
<keyword evidence="6" id="KW-0498">Mitosis</keyword>
<evidence type="ECO:0000313" key="14">
    <source>
        <dbReference type="Proteomes" id="UP000095282"/>
    </source>
</evidence>
<dbReference type="STRING" id="1561998.A0A1I7T2D3"/>
<dbReference type="eggNOG" id="KOG0996">
    <property type="taxonomic scope" value="Eukaryota"/>
</dbReference>
<accession>A0A1I7T2D3</accession>
<keyword evidence="10" id="KW-0539">Nucleus</keyword>
<organism evidence="14 15">
    <name type="scientific">Caenorhabditis tropicalis</name>
    <dbReference type="NCBI Taxonomy" id="1561998"/>
    <lineage>
        <taxon>Eukaryota</taxon>
        <taxon>Metazoa</taxon>
        <taxon>Ecdysozoa</taxon>
        <taxon>Nematoda</taxon>
        <taxon>Chromadorea</taxon>
        <taxon>Rhabditida</taxon>
        <taxon>Rhabditina</taxon>
        <taxon>Rhabditomorpha</taxon>
        <taxon>Rhabditoidea</taxon>
        <taxon>Rhabditidae</taxon>
        <taxon>Peloderinae</taxon>
        <taxon>Caenorhabditis</taxon>
    </lineage>
</organism>
<name>A0A1I7T2D3_9PELO</name>
<evidence type="ECO:0000256" key="8">
    <source>
        <dbReference type="ARBA" id="ARBA00023054"/>
    </source>
</evidence>
<proteinExistence type="inferred from homology"/>
<feature type="compositionally biased region" description="Polar residues" evidence="12">
    <location>
        <begin position="189"/>
        <end position="206"/>
    </location>
</feature>
<evidence type="ECO:0000313" key="15">
    <source>
        <dbReference type="WBParaSite" id="Csp11.Scaffold478.g1757.t1"/>
    </source>
</evidence>
<comment type="similarity">
    <text evidence="2">Belongs to the SMC family. SMC4 subfamily.</text>
</comment>
<keyword evidence="9" id="KW-0226">DNA condensation</keyword>
<protein>
    <recommendedName>
        <fullName evidence="3">Structural maintenance of chromosomes protein 4</fullName>
    </recommendedName>
</protein>
<evidence type="ECO:0000259" key="13">
    <source>
        <dbReference type="Pfam" id="PF02463"/>
    </source>
</evidence>
<dbReference type="GO" id="GO:0005634">
    <property type="term" value="C:nucleus"/>
    <property type="evidence" value="ECO:0007669"/>
    <property type="project" value="UniProtKB-SubCell"/>
</dbReference>
<evidence type="ECO:0000256" key="4">
    <source>
        <dbReference type="ARBA" id="ARBA00022618"/>
    </source>
</evidence>
<keyword evidence="7" id="KW-0067">ATP-binding</keyword>
<keyword evidence="8" id="KW-0175">Coiled coil</keyword>
<evidence type="ECO:0000256" key="11">
    <source>
        <dbReference type="ARBA" id="ARBA00023306"/>
    </source>
</evidence>
<dbReference type="AlphaFoldDB" id="A0A1I7T2D3"/>
<evidence type="ECO:0000256" key="1">
    <source>
        <dbReference type="ARBA" id="ARBA00004123"/>
    </source>
</evidence>
<evidence type="ECO:0000256" key="7">
    <source>
        <dbReference type="ARBA" id="ARBA00022840"/>
    </source>
</evidence>
<evidence type="ECO:0000256" key="5">
    <source>
        <dbReference type="ARBA" id="ARBA00022741"/>
    </source>
</evidence>
<feature type="compositionally biased region" description="Basic and acidic residues" evidence="12">
    <location>
        <begin position="207"/>
        <end position="224"/>
    </location>
</feature>
<evidence type="ECO:0000256" key="3">
    <source>
        <dbReference type="ARBA" id="ARBA00018693"/>
    </source>
</evidence>
<dbReference type="FunFam" id="3.40.50.300:FF:000481">
    <property type="entry name" value="Structural maintenance of chromosomes 4"/>
    <property type="match status" value="1"/>
</dbReference>
<keyword evidence="4" id="KW-0132">Cell division</keyword>
<dbReference type="GO" id="GO:0051301">
    <property type="term" value="P:cell division"/>
    <property type="evidence" value="ECO:0007669"/>
    <property type="project" value="UniProtKB-KW"/>
</dbReference>
<feature type="compositionally biased region" description="Low complexity" evidence="12">
    <location>
        <begin position="279"/>
        <end position="298"/>
    </location>
</feature>
<comment type="subcellular location">
    <subcellularLocation>
        <location evidence="1">Nucleus</location>
    </subcellularLocation>
</comment>
<feature type="domain" description="RecF/RecN/SMC N-terminal" evidence="13">
    <location>
        <begin position="60"/>
        <end position="143"/>
    </location>
</feature>
<dbReference type="Pfam" id="PF02463">
    <property type="entry name" value="SMC_N"/>
    <property type="match status" value="1"/>
</dbReference>
<evidence type="ECO:0000256" key="2">
    <source>
        <dbReference type="ARBA" id="ARBA00006005"/>
    </source>
</evidence>
<dbReference type="PANTHER" id="PTHR18937:SF173">
    <property type="entry name" value="STRUCTURAL MAINTENANCE OF CHROMOSOMES PROTEIN 4"/>
    <property type="match status" value="1"/>
</dbReference>
<dbReference type="GO" id="GO:0000796">
    <property type="term" value="C:condensin complex"/>
    <property type="evidence" value="ECO:0007669"/>
    <property type="project" value="TreeGrafter"/>
</dbReference>
<dbReference type="Gene3D" id="3.40.50.300">
    <property type="entry name" value="P-loop containing nucleotide triphosphate hydrolases"/>
    <property type="match status" value="1"/>
</dbReference>
<dbReference type="GO" id="GO:0007076">
    <property type="term" value="P:mitotic chromosome condensation"/>
    <property type="evidence" value="ECO:0007669"/>
    <property type="project" value="TreeGrafter"/>
</dbReference>
<dbReference type="Proteomes" id="UP000095282">
    <property type="component" value="Unplaced"/>
</dbReference>
<evidence type="ECO:0000256" key="9">
    <source>
        <dbReference type="ARBA" id="ARBA00023067"/>
    </source>
</evidence>
<keyword evidence="5" id="KW-0547">Nucleotide-binding</keyword>
<keyword evidence="11" id="KW-0131">Cell cycle</keyword>
<reference evidence="15" key="1">
    <citation type="submission" date="2016-11" db="UniProtKB">
        <authorList>
            <consortium name="WormBaseParasite"/>
        </authorList>
    </citation>
    <scope>IDENTIFICATION</scope>
</reference>
<dbReference type="SUPFAM" id="SSF52540">
    <property type="entry name" value="P-loop containing nucleoside triphosphate hydrolases"/>
    <property type="match status" value="1"/>
</dbReference>
<evidence type="ECO:0000256" key="12">
    <source>
        <dbReference type="SAM" id="MobiDB-lite"/>
    </source>
</evidence>
<feature type="compositionally biased region" description="Polar residues" evidence="12">
    <location>
        <begin position="225"/>
        <end position="235"/>
    </location>
</feature>
<evidence type="ECO:0000256" key="10">
    <source>
        <dbReference type="ARBA" id="ARBA00023242"/>
    </source>
</evidence>
<dbReference type="InterPro" id="IPR003395">
    <property type="entry name" value="RecF/RecN/SMC_N"/>
</dbReference>
<dbReference type="InterPro" id="IPR027417">
    <property type="entry name" value="P-loop_NTPase"/>
</dbReference>